<dbReference type="AlphaFoldDB" id="A0AA37IIG1"/>
<name>A0AA37IIG1_9BURK</name>
<dbReference type="RefSeq" id="WP_238218056.1">
    <property type="nucleotide sequence ID" value="NZ_BPUS01000036.1"/>
</dbReference>
<comment type="caution">
    <text evidence="2">The sequence shown here is derived from an EMBL/GenBank/DDBJ whole genome shotgun (WGS) entry which is preliminary data.</text>
</comment>
<proteinExistence type="predicted"/>
<feature type="compositionally biased region" description="Basic and acidic residues" evidence="1">
    <location>
        <begin position="89"/>
        <end position="101"/>
    </location>
</feature>
<dbReference type="Proteomes" id="UP001055111">
    <property type="component" value="Unassembled WGS sequence"/>
</dbReference>
<accession>A0AA37IIG1</accession>
<evidence type="ECO:0000313" key="2">
    <source>
        <dbReference type="EMBL" id="GJH30411.1"/>
    </source>
</evidence>
<feature type="region of interest" description="Disordered" evidence="1">
    <location>
        <begin position="77"/>
        <end position="101"/>
    </location>
</feature>
<sequence length="101" mass="11383">MNENDVIDAARAKWNAQADVHNQWDELGCDEKLEWVARVALESVYTQAVEAWMTEDGERVITDATKQKMPRAVQVPYTVPLTRAQSTEKLSEETSKSGEAD</sequence>
<protein>
    <submittedName>
        <fullName evidence="2">Uncharacterized protein</fullName>
    </submittedName>
</protein>
<dbReference type="EMBL" id="BPUS01000036">
    <property type="protein sequence ID" value="GJH30411.1"/>
    <property type="molecule type" value="Genomic_DNA"/>
</dbReference>
<gene>
    <name evidence="2" type="ORF">CBA19CS42_37865</name>
</gene>
<evidence type="ECO:0000313" key="3">
    <source>
        <dbReference type="Proteomes" id="UP001055111"/>
    </source>
</evidence>
<organism evidence="2 3">
    <name type="scientific">Caballeronia novacaledonica</name>
    <dbReference type="NCBI Taxonomy" id="1544861"/>
    <lineage>
        <taxon>Bacteria</taxon>
        <taxon>Pseudomonadati</taxon>
        <taxon>Pseudomonadota</taxon>
        <taxon>Betaproteobacteria</taxon>
        <taxon>Burkholderiales</taxon>
        <taxon>Burkholderiaceae</taxon>
        <taxon>Caballeronia</taxon>
    </lineage>
</organism>
<evidence type="ECO:0000256" key="1">
    <source>
        <dbReference type="SAM" id="MobiDB-lite"/>
    </source>
</evidence>
<reference evidence="2" key="1">
    <citation type="submission" date="2022-09" db="EMBL/GenBank/DDBJ databases">
        <title>Isolation and characterization of 3-chlorobenzoate degrading bacteria from soils in Shizuoka.</title>
        <authorList>
            <person name="Ifat A."/>
            <person name="Ogawa N."/>
            <person name="Kimbara K."/>
            <person name="Moriuchi R."/>
            <person name="Dohra H."/>
            <person name="Shintani M."/>
        </authorList>
    </citation>
    <scope>NUCLEOTIDE SEQUENCE</scope>
    <source>
        <strain evidence="2">19CS4-2</strain>
    </source>
</reference>